<dbReference type="AlphaFoldDB" id="A0A9D4KWP7"/>
<reference evidence="2" key="1">
    <citation type="journal article" date="2019" name="bioRxiv">
        <title>The Genome of the Zebra Mussel, Dreissena polymorpha: A Resource for Invasive Species Research.</title>
        <authorList>
            <person name="McCartney M.A."/>
            <person name="Auch B."/>
            <person name="Kono T."/>
            <person name="Mallez S."/>
            <person name="Zhang Y."/>
            <person name="Obille A."/>
            <person name="Becker A."/>
            <person name="Abrahante J.E."/>
            <person name="Garbe J."/>
            <person name="Badalamenti J.P."/>
            <person name="Herman A."/>
            <person name="Mangelson H."/>
            <person name="Liachko I."/>
            <person name="Sullivan S."/>
            <person name="Sone E.D."/>
            <person name="Koren S."/>
            <person name="Silverstein K.A.T."/>
            <person name="Beckman K.B."/>
            <person name="Gohl D.M."/>
        </authorList>
    </citation>
    <scope>NUCLEOTIDE SEQUENCE</scope>
    <source>
        <strain evidence="2">Duluth1</strain>
        <tissue evidence="2">Whole animal</tissue>
    </source>
</reference>
<reference evidence="2" key="2">
    <citation type="submission" date="2020-11" db="EMBL/GenBank/DDBJ databases">
        <authorList>
            <person name="McCartney M.A."/>
            <person name="Auch B."/>
            <person name="Kono T."/>
            <person name="Mallez S."/>
            <person name="Becker A."/>
            <person name="Gohl D.M."/>
            <person name="Silverstein K.A.T."/>
            <person name="Koren S."/>
            <person name="Bechman K.B."/>
            <person name="Herman A."/>
            <person name="Abrahante J.E."/>
            <person name="Garbe J."/>
        </authorList>
    </citation>
    <scope>NUCLEOTIDE SEQUENCE</scope>
    <source>
        <strain evidence="2">Duluth1</strain>
        <tissue evidence="2">Whole animal</tissue>
    </source>
</reference>
<organism evidence="2 3">
    <name type="scientific">Dreissena polymorpha</name>
    <name type="common">Zebra mussel</name>
    <name type="synonym">Mytilus polymorpha</name>
    <dbReference type="NCBI Taxonomy" id="45954"/>
    <lineage>
        <taxon>Eukaryota</taxon>
        <taxon>Metazoa</taxon>
        <taxon>Spiralia</taxon>
        <taxon>Lophotrochozoa</taxon>
        <taxon>Mollusca</taxon>
        <taxon>Bivalvia</taxon>
        <taxon>Autobranchia</taxon>
        <taxon>Heteroconchia</taxon>
        <taxon>Euheterodonta</taxon>
        <taxon>Imparidentia</taxon>
        <taxon>Neoheterodontei</taxon>
        <taxon>Myida</taxon>
        <taxon>Dreissenoidea</taxon>
        <taxon>Dreissenidae</taxon>
        <taxon>Dreissena</taxon>
    </lineage>
</organism>
<sequence>MAKSLFNRVTGKNEQALTDEVESLREQMICNERHISNLQRTLSSIHELAITHSIQPGEAGTNGALKIDQIKEMTSAKCLKLESDDDEGLVETALLALRERRGLLFDSVSDIKGTGLYKQIVPAVHRILFIIGDVVVETLMTEIGLYNVLQRNCDPKDLLNMHYLVNIMLTWIHQNPKSTAAMFLSHVHIIESSLKKVKQENDQEGSNSPASSPRSTASSPRSPRQEPDLLSKETNVIVKENNRMLKELLNRDRQQNQNNGANA</sequence>
<feature type="region of interest" description="Disordered" evidence="1">
    <location>
        <begin position="196"/>
        <end position="236"/>
    </location>
</feature>
<evidence type="ECO:0000256" key="1">
    <source>
        <dbReference type="SAM" id="MobiDB-lite"/>
    </source>
</evidence>
<protein>
    <submittedName>
        <fullName evidence="2">Uncharacterized protein</fullName>
    </submittedName>
</protein>
<comment type="caution">
    <text evidence="2">The sequence shown here is derived from an EMBL/GenBank/DDBJ whole genome shotgun (WGS) entry which is preliminary data.</text>
</comment>
<evidence type="ECO:0000313" key="3">
    <source>
        <dbReference type="Proteomes" id="UP000828390"/>
    </source>
</evidence>
<evidence type="ECO:0000313" key="2">
    <source>
        <dbReference type="EMBL" id="KAH3847089.1"/>
    </source>
</evidence>
<keyword evidence="3" id="KW-1185">Reference proteome</keyword>
<feature type="compositionally biased region" description="Low complexity" evidence="1">
    <location>
        <begin position="206"/>
        <end position="222"/>
    </location>
</feature>
<gene>
    <name evidence="2" type="ORF">DPMN_089403</name>
</gene>
<name>A0A9D4KWP7_DREPO</name>
<proteinExistence type="predicted"/>
<accession>A0A9D4KWP7</accession>
<dbReference type="Proteomes" id="UP000828390">
    <property type="component" value="Unassembled WGS sequence"/>
</dbReference>
<dbReference type="EMBL" id="JAIWYP010000003">
    <property type="protein sequence ID" value="KAH3847089.1"/>
    <property type="molecule type" value="Genomic_DNA"/>
</dbReference>